<reference evidence="1" key="1">
    <citation type="submission" date="2022-06" db="EMBL/GenBank/DDBJ databases">
        <authorList>
            <person name="Legras J.-L."/>
            <person name="Devillers H."/>
            <person name="Grondin C."/>
        </authorList>
    </citation>
    <scope>NUCLEOTIDE SEQUENCE</scope>
    <source>
        <strain evidence="1">CLIB 1444</strain>
    </source>
</reference>
<gene>
    <name evidence="1" type="ORF">CLIB1444_01S01684</name>
</gene>
<dbReference type="Proteomes" id="UP001152531">
    <property type="component" value="Unassembled WGS sequence"/>
</dbReference>
<proteinExistence type="predicted"/>
<dbReference type="EMBL" id="CALSDN010000001">
    <property type="protein sequence ID" value="CAH6718215.1"/>
    <property type="molecule type" value="Genomic_DNA"/>
</dbReference>
<sequence>MCGRYALNVDINQLPSEFVGTAIINGDSNAVRPVDDNHNQDDHDNDDNKDDNKDRVYSIGGKHGTEEEESTLILRNNLGGRYQSYNIAPTQNSVIIYKESAQSFIFETSSFGLIPFWMKPKTEGVTNQSKELKGNQSKYFNCRKETLEKGSPIWNSAKNKRCVVPIEGYFEWKKDGSEKTPYYVHSSSSSLMYLVGFYSHNTLFEHNFQPNSSYFSSFTIITGPAQSTDQKDISWLHPRKPLMIAPGTKQWEDWLNPDLDTSEKLIDFCLETEKNIAFNSIATHRVSKDVGKTSTNGEYLIKEVKPTKSPQKSIDSFFKKRSGDASNTSSPKKVKTEPKY</sequence>
<comment type="caution">
    <text evidence="1">The sequence shown here is derived from an EMBL/GenBank/DDBJ whole genome shotgun (WGS) entry which is preliminary data.</text>
</comment>
<name>A0ACA9Y001_9ASCO</name>
<evidence type="ECO:0000313" key="1">
    <source>
        <dbReference type="EMBL" id="CAH6718215.1"/>
    </source>
</evidence>
<organism evidence="1 2">
    <name type="scientific">[Candida] jaroonii</name>
    <dbReference type="NCBI Taxonomy" id="467808"/>
    <lineage>
        <taxon>Eukaryota</taxon>
        <taxon>Fungi</taxon>
        <taxon>Dikarya</taxon>
        <taxon>Ascomycota</taxon>
        <taxon>Saccharomycotina</taxon>
        <taxon>Pichiomycetes</taxon>
        <taxon>Debaryomycetaceae</taxon>
        <taxon>Yamadazyma</taxon>
    </lineage>
</organism>
<keyword evidence="2" id="KW-1185">Reference proteome</keyword>
<evidence type="ECO:0000313" key="2">
    <source>
        <dbReference type="Proteomes" id="UP001152531"/>
    </source>
</evidence>
<protein>
    <submittedName>
        <fullName evidence="1">Uncharacterized protein</fullName>
    </submittedName>
</protein>
<accession>A0ACA9Y001</accession>